<dbReference type="Proteomes" id="UP000828049">
    <property type="component" value="Segment"/>
</dbReference>
<dbReference type="EMBL" id="MZ334510">
    <property type="protein sequence ID" value="UBF21337.1"/>
    <property type="molecule type" value="Genomic_DNA"/>
</dbReference>
<dbReference type="GO" id="GO:0003677">
    <property type="term" value="F:DNA binding"/>
    <property type="evidence" value="ECO:0007669"/>
    <property type="project" value="InterPro"/>
</dbReference>
<name>A0AAE8XW99_9CAUD</name>
<evidence type="ECO:0000313" key="2">
    <source>
        <dbReference type="Proteomes" id="UP000828049"/>
    </source>
</evidence>
<protein>
    <submittedName>
        <fullName evidence="1">HTH domain-containing protein</fullName>
    </submittedName>
</protein>
<dbReference type="InterPro" id="IPR010982">
    <property type="entry name" value="Lambda_DNA-bd_dom_sf"/>
</dbReference>
<gene>
    <name evidence="1" type="ORF">HRTV-13_gp91</name>
</gene>
<accession>A0AAE8XW99</accession>
<evidence type="ECO:0000313" key="1">
    <source>
        <dbReference type="EMBL" id="UBF21337.1"/>
    </source>
</evidence>
<dbReference type="CDD" id="cd00093">
    <property type="entry name" value="HTH_XRE"/>
    <property type="match status" value="1"/>
</dbReference>
<dbReference type="SUPFAM" id="SSF47413">
    <property type="entry name" value="lambda repressor-like DNA-binding domains"/>
    <property type="match status" value="1"/>
</dbReference>
<dbReference type="InterPro" id="IPR001387">
    <property type="entry name" value="Cro/C1-type_HTH"/>
</dbReference>
<organism evidence="1 2">
    <name type="scientific">Halorubrum phage HRTV-13</name>
    <dbReference type="NCBI Taxonomy" id="2877993"/>
    <lineage>
        <taxon>Viruses</taxon>
        <taxon>Duplodnaviria</taxon>
        <taxon>Heunggongvirae</taxon>
        <taxon>Uroviricota</taxon>
        <taxon>Caudoviricetes</taxon>
        <taxon>Thumleimavirales</taxon>
        <taxon>Hafunaviridae</taxon>
        <taxon>Haloferacalesvirus</taxon>
        <taxon>Haloferacalesvirus hv5</taxon>
    </lineage>
</organism>
<reference evidence="1" key="1">
    <citation type="submission" date="2021-05" db="EMBL/GenBank/DDBJ databases">
        <title>Diversity, taxonomy and evolution of archaeal viruses of the class Caudoviricetes.</title>
        <authorList>
            <person name="Liu Y."/>
            <person name="Demina T.A."/>
            <person name="Roux S."/>
            <person name="Aiewsakun P."/>
            <person name="Kazlauskas D."/>
            <person name="Simmonds P."/>
            <person name="Prangishvili D."/>
            <person name="Oksanen H.M."/>
            <person name="Krupovic M."/>
        </authorList>
    </citation>
    <scope>NUCLEOTIDE SEQUENCE</scope>
    <source>
        <strain evidence="1">HRTV-13/1</strain>
    </source>
</reference>
<dbReference type="Gene3D" id="1.10.10.60">
    <property type="entry name" value="Homeodomain-like"/>
    <property type="match status" value="1"/>
</dbReference>
<sequence>MSTLADFGAKIPDKDPWKDKETLRELYHDKGLDQSEMGDELGCSAGTISYWMDKLGVNTTHTKHNSTQQEPQAEDWECEYFEVCGNETPGPRNGLCDDCLDMVRDNQSAYYDGETVERSSFEDMTEFVKTLYELRGKDSENQ</sequence>
<proteinExistence type="predicted"/>